<sequence>FHFSYFPSPLATSTSHQRHHQSRPELSSCCRCSSHPLFPLCFPPTSPDAQRAGTRLAAAVEAVQPPKHRRPVPFPLCCCSGEETEGRRGTGGRRDI</sequence>
<organism evidence="2 3">
    <name type="scientific">Oryza sativa subsp. japonica</name>
    <name type="common">Rice</name>
    <dbReference type="NCBI Taxonomy" id="39947"/>
    <lineage>
        <taxon>Eukaryota</taxon>
        <taxon>Viridiplantae</taxon>
        <taxon>Streptophyta</taxon>
        <taxon>Embryophyta</taxon>
        <taxon>Tracheophyta</taxon>
        <taxon>Spermatophyta</taxon>
        <taxon>Magnoliopsida</taxon>
        <taxon>Liliopsida</taxon>
        <taxon>Poales</taxon>
        <taxon>Poaceae</taxon>
        <taxon>BOP clade</taxon>
        <taxon>Oryzoideae</taxon>
        <taxon>Oryzeae</taxon>
        <taxon>Oryzinae</taxon>
        <taxon>Oryza</taxon>
        <taxon>Oryza sativa</taxon>
    </lineage>
</organism>
<name>A0A0P0V2U1_ORYSJ</name>
<evidence type="ECO:0000313" key="2">
    <source>
        <dbReference type="EMBL" id="BAS72260.1"/>
    </source>
</evidence>
<proteinExistence type="predicted"/>
<keyword evidence="3" id="KW-1185">Reference proteome</keyword>
<dbReference type="Gramene" id="Os01t0386500-01">
    <property type="protein sequence ID" value="Os01t0386500-01"/>
    <property type="gene ID" value="Os01g0386500"/>
</dbReference>
<evidence type="ECO:0000256" key="1">
    <source>
        <dbReference type="SAM" id="MobiDB-lite"/>
    </source>
</evidence>
<protein>
    <submittedName>
        <fullName evidence="2">Os01g0386500 protein</fullName>
    </submittedName>
</protein>
<dbReference type="PaxDb" id="39947-A0A0P0V2U1"/>
<evidence type="ECO:0000313" key="3">
    <source>
        <dbReference type="Proteomes" id="UP000059680"/>
    </source>
</evidence>
<dbReference type="Proteomes" id="UP000059680">
    <property type="component" value="Chromosome 1"/>
</dbReference>
<dbReference type="EMBL" id="AP014957">
    <property type="protein sequence ID" value="BAS72260.1"/>
    <property type="molecule type" value="Genomic_DNA"/>
</dbReference>
<accession>A0A0P0V2U1</accession>
<reference evidence="3" key="1">
    <citation type="journal article" date="2005" name="Nature">
        <title>The map-based sequence of the rice genome.</title>
        <authorList>
            <consortium name="International rice genome sequencing project (IRGSP)"/>
            <person name="Matsumoto T."/>
            <person name="Wu J."/>
            <person name="Kanamori H."/>
            <person name="Katayose Y."/>
            <person name="Fujisawa M."/>
            <person name="Namiki N."/>
            <person name="Mizuno H."/>
            <person name="Yamamoto K."/>
            <person name="Antonio B.A."/>
            <person name="Baba T."/>
            <person name="Sakata K."/>
            <person name="Nagamura Y."/>
            <person name="Aoki H."/>
            <person name="Arikawa K."/>
            <person name="Arita K."/>
            <person name="Bito T."/>
            <person name="Chiden Y."/>
            <person name="Fujitsuka N."/>
            <person name="Fukunaka R."/>
            <person name="Hamada M."/>
            <person name="Harada C."/>
            <person name="Hayashi A."/>
            <person name="Hijishita S."/>
            <person name="Honda M."/>
            <person name="Hosokawa S."/>
            <person name="Ichikawa Y."/>
            <person name="Idonuma A."/>
            <person name="Iijima M."/>
            <person name="Ikeda M."/>
            <person name="Ikeno M."/>
            <person name="Ito K."/>
            <person name="Ito S."/>
            <person name="Ito T."/>
            <person name="Ito Y."/>
            <person name="Ito Y."/>
            <person name="Iwabuchi A."/>
            <person name="Kamiya K."/>
            <person name="Karasawa W."/>
            <person name="Kurita K."/>
            <person name="Katagiri S."/>
            <person name="Kikuta A."/>
            <person name="Kobayashi H."/>
            <person name="Kobayashi N."/>
            <person name="Machita K."/>
            <person name="Maehara T."/>
            <person name="Masukawa M."/>
            <person name="Mizubayashi T."/>
            <person name="Mukai Y."/>
            <person name="Nagasaki H."/>
            <person name="Nagata Y."/>
            <person name="Naito S."/>
            <person name="Nakashima M."/>
            <person name="Nakama Y."/>
            <person name="Nakamichi Y."/>
            <person name="Nakamura M."/>
            <person name="Meguro A."/>
            <person name="Negishi M."/>
            <person name="Ohta I."/>
            <person name="Ohta T."/>
            <person name="Okamoto M."/>
            <person name="Ono N."/>
            <person name="Saji S."/>
            <person name="Sakaguchi M."/>
            <person name="Sakai K."/>
            <person name="Shibata M."/>
            <person name="Shimokawa T."/>
            <person name="Song J."/>
            <person name="Takazaki Y."/>
            <person name="Terasawa K."/>
            <person name="Tsugane M."/>
            <person name="Tsuji K."/>
            <person name="Ueda S."/>
            <person name="Waki K."/>
            <person name="Yamagata H."/>
            <person name="Yamamoto M."/>
            <person name="Yamamoto S."/>
            <person name="Yamane H."/>
            <person name="Yoshiki S."/>
            <person name="Yoshihara R."/>
            <person name="Yukawa K."/>
            <person name="Zhong H."/>
            <person name="Yano M."/>
            <person name="Yuan Q."/>
            <person name="Ouyang S."/>
            <person name="Liu J."/>
            <person name="Jones K.M."/>
            <person name="Gansberger K."/>
            <person name="Moffat K."/>
            <person name="Hill J."/>
            <person name="Bera J."/>
            <person name="Fadrosh D."/>
            <person name="Jin S."/>
            <person name="Johri S."/>
            <person name="Kim M."/>
            <person name="Overton L."/>
            <person name="Reardon M."/>
            <person name="Tsitrin T."/>
            <person name="Vuong H."/>
            <person name="Weaver B."/>
            <person name="Ciecko A."/>
            <person name="Tallon L."/>
            <person name="Jackson J."/>
            <person name="Pai G."/>
            <person name="Aken S.V."/>
            <person name="Utterback T."/>
            <person name="Reidmuller S."/>
            <person name="Feldblyum T."/>
            <person name="Hsiao J."/>
            <person name="Zismann V."/>
            <person name="Iobst S."/>
            <person name="de Vazeille A.R."/>
            <person name="Buell C.R."/>
            <person name="Ying K."/>
            <person name="Li Y."/>
            <person name="Lu T."/>
            <person name="Huang Y."/>
            <person name="Zhao Q."/>
            <person name="Feng Q."/>
            <person name="Zhang L."/>
            <person name="Zhu J."/>
            <person name="Weng Q."/>
            <person name="Mu J."/>
            <person name="Lu Y."/>
            <person name="Fan D."/>
            <person name="Liu Y."/>
            <person name="Guan J."/>
            <person name="Zhang Y."/>
            <person name="Yu S."/>
            <person name="Liu X."/>
            <person name="Zhang Y."/>
            <person name="Hong G."/>
            <person name="Han B."/>
            <person name="Choisne N."/>
            <person name="Demange N."/>
            <person name="Orjeda G."/>
            <person name="Samain S."/>
            <person name="Cattolico L."/>
            <person name="Pelletier E."/>
            <person name="Couloux A."/>
            <person name="Segurens B."/>
            <person name="Wincker P."/>
            <person name="D'Hont A."/>
            <person name="Scarpelli C."/>
            <person name="Weissenbach J."/>
            <person name="Salanoubat M."/>
            <person name="Quetier F."/>
            <person name="Yu Y."/>
            <person name="Kim H.R."/>
            <person name="Rambo T."/>
            <person name="Currie J."/>
            <person name="Collura K."/>
            <person name="Luo M."/>
            <person name="Yang T."/>
            <person name="Ammiraju J.S.S."/>
            <person name="Engler F."/>
            <person name="Soderlund C."/>
            <person name="Wing R.A."/>
            <person name="Palmer L.E."/>
            <person name="de la Bastide M."/>
            <person name="Spiegel L."/>
            <person name="Nascimento L."/>
            <person name="Zutavern T."/>
            <person name="O'Shaughnessy A."/>
            <person name="Dike S."/>
            <person name="Dedhia N."/>
            <person name="Preston R."/>
            <person name="Balija V."/>
            <person name="McCombie W.R."/>
            <person name="Chow T."/>
            <person name="Chen H."/>
            <person name="Chung M."/>
            <person name="Chen C."/>
            <person name="Shaw J."/>
            <person name="Wu H."/>
            <person name="Hsiao K."/>
            <person name="Chao Y."/>
            <person name="Chu M."/>
            <person name="Cheng C."/>
            <person name="Hour A."/>
            <person name="Lee P."/>
            <person name="Lin S."/>
            <person name="Lin Y."/>
            <person name="Liou J."/>
            <person name="Liu S."/>
            <person name="Hsing Y."/>
            <person name="Raghuvanshi S."/>
            <person name="Mohanty A."/>
            <person name="Bharti A.K."/>
            <person name="Gaur A."/>
            <person name="Gupta V."/>
            <person name="Kumar D."/>
            <person name="Ravi V."/>
            <person name="Vij S."/>
            <person name="Kapur A."/>
            <person name="Khurana P."/>
            <person name="Khurana P."/>
            <person name="Khurana J.P."/>
            <person name="Tyagi A.K."/>
            <person name="Gaikwad K."/>
            <person name="Singh A."/>
            <person name="Dalal V."/>
            <person name="Srivastava S."/>
            <person name="Dixit A."/>
            <person name="Pal A.K."/>
            <person name="Ghazi I.A."/>
            <person name="Yadav M."/>
            <person name="Pandit A."/>
            <person name="Bhargava A."/>
            <person name="Sureshbabu K."/>
            <person name="Batra K."/>
            <person name="Sharma T.R."/>
            <person name="Mohapatra T."/>
            <person name="Singh N.K."/>
            <person name="Messing J."/>
            <person name="Nelson A.B."/>
            <person name="Fuks G."/>
            <person name="Kavchok S."/>
            <person name="Keizer G."/>
            <person name="Linton E."/>
            <person name="Llaca V."/>
            <person name="Song R."/>
            <person name="Tanyolac B."/>
            <person name="Young S."/>
            <person name="Ho-Il K."/>
            <person name="Hahn J.H."/>
            <person name="Sangsakoo G."/>
            <person name="Vanavichit A."/>
            <person name="de Mattos Luiz.A.T."/>
            <person name="Zimmer P.D."/>
            <person name="Malone G."/>
            <person name="Dellagostin O."/>
            <person name="de Oliveira A.C."/>
            <person name="Bevan M."/>
            <person name="Bancroft I."/>
            <person name="Minx P."/>
            <person name="Cordum H."/>
            <person name="Wilson R."/>
            <person name="Cheng Z."/>
            <person name="Jin W."/>
            <person name="Jiang J."/>
            <person name="Leong S.A."/>
            <person name="Iwama H."/>
            <person name="Gojobori T."/>
            <person name="Itoh T."/>
            <person name="Niimura Y."/>
            <person name="Fujii Y."/>
            <person name="Habara T."/>
            <person name="Sakai H."/>
            <person name="Sato Y."/>
            <person name="Wilson G."/>
            <person name="Kumar K."/>
            <person name="McCouch S."/>
            <person name="Juretic N."/>
            <person name="Hoen D."/>
            <person name="Wright S."/>
            <person name="Bruskiewich R."/>
            <person name="Bureau T."/>
            <person name="Miyao A."/>
            <person name="Hirochika H."/>
            <person name="Nishikawa T."/>
            <person name="Kadowaki K."/>
            <person name="Sugiura M."/>
            <person name="Burr B."/>
            <person name="Sasaki T."/>
        </authorList>
    </citation>
    <scope>NUCLEOTIDE SEQUENCE [LARGE SCALE GENOMIC DNA]</scope>
    <source>
        <strain evidence="3">cv. Nipponbare</strain>
    </source>
</reference>
<gene>
    <name evidence="2" type="ordered locus">Os01g0386500</name>
    <name evidence="2" type="ORF">OSNPB_010386500</name>
</gene>
<reference evidence="2 3" key="3">
    <citation type="journal article" date="2013" name="Rice">
        <title>Improvement of the Oryza sativa Nipponbare reference genome using next generation sequence and optical map data.</title>
        <authorList>
            <person name="Kawahara Y."/>
            <person name="de la Bastide M."/>
            <person name="Hamilton J.P."/>
            <person name="Kanamori H."/>
            <person name="McCombie W.R."/>
            <person name="Ouyang S."/>
            <person name="Schwartz D.C."/>
            <person name="Tanaka T."/>
            <person name="Wu J."/>
            <person name="Zhou S."/>
            <person name="Childs K.L."/>
            <person name="Davidson R.M."/>
            <person name="Lin H."/>
            <person name="Quesada-Ocampo L."/>
            <person name="Vaillancourt B."/>
            <person name="Sakai H."/>
            <person name="Lee S.S."/>
            <person name="Kim J."/>
            <person name="Numa H."/>
            <person name="Itoh T."/>
            <person name="Buell C.R."/>
            <person name="Matsumoto T."/>
        </authorList>
    </citation>
    <scope>NUCLEOTIDE SEQUENCE [LARGE SCALE GENOMIC DNA]</scope>
    <source>
        <strain evidence="3">cv. Nipponbare</strain>
    </source>
</reference>
<feature type="region of interest" description="Disordered" evidence="1">
    <location>
        <begin position="1"/>
        <end position="20"/>
    </location>
</feature>
<reference evidence="2 3" key="2">
    <citation type="journal article" date="2013" name="Plant Cell Physiol.">
        <title>Rice Annotation Project Database (RAP-DB): an integrative and interactive database for rice genomics.</title>
        <authorList>
            <person name="Sakai H."/>
            <person name="Lee S.S."/>
            <person name="Tanaka T."/>
            <person name="Numa H."/>
            <person name="Kim J."/>
            <person name="Kawahara Y."/>
            <person name="Wakimoto H."/>
            <person name="Yang C.C."/>
            <person name="Iwamoto M."/>
            <person name="Abe T."/>
            <person name="Yamada Y."/>
            <person name="Muto A."/>
            <person name="Inokuchi H."/>
            <person name="Ikemura T."/>
            <person name="Matsumoto T."/>
            <person name="Sasaki T."/>
            <person name="Itoh T."/>
        </authorList>
    </citation>
    <scope>NUCLEOTIDE SEQUENCE [LARGE SCALE GENOMIC DNA]</scope>
    <source>
        <strain evidence="3">cv. Nipponbare</strain>
    </source>
</reference>
<dbReference type="InParanoid" id="A0A0P0V2U1"/>
<feature type="non-terminal residue" evidence="2">
    <location>
        <position position="1"/>
    </location>
</feature>
<dbReference type="AlphaFoldDB" id="A0A0P0V2U1"/>